<dbReference type="Pfam" id="PF02599">
    <property type="entry name" value="CsrA"/>
    <property type="match status" value="1"/>
</dbReference>
<name>A0A3S0CSR6_9BACL</name>
<comment type="caution">
    <text evidence="6">The sequence shown here is derived from an EMBL/GenBank/DDBJ whole genome shotgun (WGS) entry which is preliminary data.</text>
</comment>
<evidence type="ECO:0000256" key="1">
    <source>
        <dbReference type="ARBA" id="ARBA00022490"/>
    </source>
</evidence>
<comment type="subcellular location">
    <subcellularLocation>
        <location evidence="5">Cytoplasm</location>
    </subcellularLocation>
</comment>
<keyword evidence="4 5" id="KW-0694">RNA-binding</keyword>
<dbReference type="Gene3D" id="2.60.40.4380">
    <property type="entry name" value="Translational regulator CsrA"/>
    <property type="match status" value="1"/>
</dbReference>
<dbReference type="GO" id="GO:0006109">
    <property type="term" value="P:regulation of carbohydrate metabolic process"/>
    <property type="evidence" value="ECO:0007669"/>
    <property type="project" value="InterPro"/>
</dbReference>
<dbReference type="HAMAP" id="MF_00167">
    <property type="entry name" value="CsrA"/>
    <property type="match status" value="1"/>
</dbReference>
<evidence type="ECO:0000256" key="4">
    <source>
        <dbReference type="ARBA" id="ARBA00022884"/>
    </source>
</evidence>
<protein>
    <recommendedName>
        <fullName evidence="5">Translational regulator CsrA</fullName>
    </recommendedName>
</protein>
<gene>
    <name evidence="5 6" type="primary">csrA</name>
    <name evidence="6" type="ORF">EJQ19_19845</name>
</gene>
<dbReference type="PANTHER" id="PTHR34984:SF1">
    <property type="entry name" value="CARBON STORAGE REGULATOR"/>
    <property type="match status" value="1"/>
</dbReference>
<dbReference type="GO" id="GO:0045947">
    <property type="term" value="P:negative regulation of translational initiation"/>
    <property type="evidence" value="ECO:0007669"/>
    <property type="project" value="UniProtKB-UniRule"/>
</dbReference>
<dbReference type="GO" id="GO:1902208">
    <property type="term" value="P:regulation of bacterial-type flagellum assembly"/>
    <property type="evidence" value="ECO:0007669"/>
    <property type="project" value="UniProtKB-UniRule"/>
</dbReference>
<dbReference type="GO" id="GO:0048027">
    <property type="term" value="F:mRNA 5'-UTR binding"/>
    <property type="evidence" value="ECO:0007669"/>
    <property type="project" value="UniProtKB-UniRule"/>
</dbReference>
<comment type="function">
    <text evidence="5">A translational regulator that binds mRNA to regulate translation initiation and/or mRNA stability. Usually binds in the 5'-UTR at or near the Shine-Dalgarno sequence preventing ribosome-binding, thus repressing translation. Its main target seems to be the major flagellin gene, while its function is anatagonized by FliW.</text>
</comment>
<evidence type="ECO:0000256" key="2">
    <source>
        <dbReference type="ARBA" id="ARBA00022491"/>
    </source>
</evidence>
<comment type="subunit">
    <text evidence="5">Homodimer; the beta-strands of each monomer intercalate to form a hydrophobic core, while the alpha-helices form wings that extend away from the core.</text>
</comment>
<dbReference type="EMBL" id="RXHU01000062">
    <property type="protein sequence ID" value="RTE07905.1"/>
    <property type="molecule type" value="Genomic_DNA"/>
</dbReference>
<dbReference type="GO" id="GO:0006402">
    <property type="term" value="P:mRNA catabolic process"/>
    <property type="evidence" value="ECO:0007669"/>
    <property type="project" value="InterPro"/>
</dbReference>
<evidence type="ECO:0000313" key="6">
    <source>
        <dbReference type="EMBL" id="RTE07905.1"/>
    </source>
</evidence>
<dbReference type="OrthoDB" id="9809061at2"/>
<dbReference type="PANTHER" id="PTHR34984">
    <property type="entry name" value="CARBON STORAGE REGULATOR"/>
    <property type="match status" value="1"/>
</dbReference>
<dbReference type="RefSeq" id="WP_126142977.1">
    <property type="nucleotide sequence ID" value="NZ_RXHU01000062.1"/>
</dbReference>
<evidence type="ECO:0000313" key="7">
    <source>
        <dbReference type="Proteomes" id="UP000276128"/>
    </source>
</evidence>
<accession>A0A3S0CSR6</accession>
<keyword evidence="5" id="KW-1005">Bacterial flagellum biogenesis</keyword>
<proteinExistence type="inferred from homology"/>
<dbReference type="SUPFAM" id="SSF117130">
    <property type="entry name" value="CsrA-like"/>
    <property type="match status" value="1"/>
</dbReference>
<dbReference type="GO" id="GO:0044781">
    <property type="term" value="P:bacterial-type flagellum organization"/>
    <property type="evidence" value="ECO:0007669"/>
    <property type="project" value="UniProtKB-KW"/>
</dbReference>
<dbReference type="AlphaFoldDB" id="A0A3S0CSR6"/>
<dbReference type="InterPro" id="IPR003751">
    <property type="entry name" value="CsrA"/>
</dbReference>
<organism evidence="6 7">
    <name type="scientific">Paenibacillus whitsoniae</name>
    <dbReference type="NCBI Taxonomy" id="2496558"/>
    <lineage>
        <taxon>Bacteria</taxon>
        <taxon>Bacillati</taxon>
        <taxon>Bacillota</taxon>
        <taxon>Bacilli</taxon>
        <taxon>Bacillales</taxon>
        <taxon>Paenibacillaceae</taxon>
        <taxon>Paenibacillus</taxon>
    </lineage>
</organism>
<sequence length="76" mass="8508">MLVLARKKGESIMIGDQIEVVILGGDGDNVRVGIRAPKHVEVYRKELYQQIQESNKEALTNSISPLNLSKLIHKPK</sequence>
<evidence type="ECO:0000256" key="3">
    <source>
        <dbReference type="ARBA" id="ARBA00022845"/>
    </source>
</evidence>
<evidence type="ECO:0000256" key="5">
    <source>
        <dbReference type="HAMAP-Rule" id="MF_00167"/>
    </source>
</evidence>
<comment type="similarity">
    <text evidence="5">Belongs to the CsrA/RsmA family.</text>
</comment>
<dbReference type="NCBIfam" id="TIGR00202">
    <property type="entry name" value="csrA"/>
    <property type="match status" value="1"/>
</dbReference>
<keyword evidence="3 5" id="KW-0810">Translation regulation</keyword>
<keyword evidence="7" id="KW-1185">Reference proteome</keyword>
<dbReference type="FunFam" id="2.60.40.4380:FF:000002">
    <property type="entry name" value="Translational regulator CsrA"/>
    <property type="match status" value="1"/>
</dbReference>
<dbReference type="GO" id="GO:0005829">
    <property type="term" value="C:cytosol"/>
    <property type="evidence" value="ECO:0007669"/>
    <property type="project" value="TreeGrafter"/>
</dbReference>
<dbReference type="Proteomes" id="UP000276128">
    <property type="component" value="Unassembled WGS sequence"/>
</dbReference>
<keyword evidence="1 5" id="KW-0963">Cytoplasm</keyword>
<keyword evidence="2 5" id="KW-0678">Repressor</keyword>
<dbReference type="InterPro" id="IPR036107">
    <property type="entry name" value="CsrA_sf"/>
</dbReference>
<dbReference type="NCBIfam" id="NF002469">
    <property type="entry name" value="PRK01712.1"/>
    <property type="match status" value="1"/>
</dbReference>
<reference evidence="6 7" key="1">
    <citation type="submission" date="2018-12" db="EMBL/GenBank/DDBJ databases">
        <title>Bacillus ochoae sp. nov., Paenibacillus whitsoniae sp. nov., Paenibacillus spiritus sp. nov. Isolated from the Mars Exploration Rover during spacecraft assembly.</title>
        <authorList>
            <person name="Seuylemezian A."/>
            <person name="Vaishampayan P."/>
        </authorList>
    </citation>
    <scope>NUCLEOTIDE SEQUENCE [LARGE SCALE GENOMIC DNA]</scope>
    <source>
        <strain evidence="6 7">MER 54</strain>
    </source>
</reference>